<gene>
    <name evidence="11" type="ORF">MUN68_010970</name>
</gene>
<dbReference type="PANTHER" id="PTHR11532:SF57">
    <property type="entry name" value="CARBOXYPEPTIDASE D, B"/>
    <property type="match status" value="1"/>
</dbReference>
<dbReference type="CDD" id="cd11308">
    <property type="entry name" value="Peptidase_M14NE-CP-C_like"/>
    <property type="match status" value="1"/>
</dbReference>
<dbReference type="Proteomes" id="UP001202717">
    <property type="component" value="Chromosome"/>
</dbReference>
<feature type="domain" description="Peptidase M14" evidence="10">
    <location>
        <begin position="115"/>
        <end position="421"/>
    </location>
</feature>
<dbReference type="Pfam" id="PF19081">
    <property type="entry name" value="Ig_7"/>
    <property type="match status" value="1"/>
</dbReference>
<evidence type="ECO:0000256" key="9">
    <source>
        <dbReference type="SAM" id="SignalP"/>
    </source>
</evidence>
<feature type="chain" id="PRO_5046447959" evidence="9">
    <location>
        <begin position="21"/>
        <end position="816"/>
    </location>
</feature>
<dbReference type="Pfam" id="PF18962">
    <property type="entry name" value="Por_Secre_tail"/>
    <property type="match status" value="1"/>
</dbReference>
<keyword evidence="7" id="KW-0325">Glycoprotein</keyword>
<evidence type="ECO:0000256" key="4">
    <source>
        <dbReference type="ARBA" id="ARBA00022729"/>
    </source>
</evidence>
<dbReference type="InterPro" id="IPR050753">
    <property type="entry name" value="Peptidase_M14_domain"/>
</dbReference>
<dbReference type="PROSITE" id="PS52035">
    <property type="entry name" value="PEPTIDASE_M14"/>
    <property type="match status" value="1"/>
</dbReference>
<keyword evidence="12" id="KW-1185">Reference proteome</keyword>
<evidence type="ECO:0000256" key="3">
    <source>
        <dbReference type="ARBA" id="ARBA00022723"/>
    </source>
</evidence>
<accession>A0ABY7RUZ4</accession>
<dbReference type="GO" id="GO:0004180">
    <property type="term" value="F:carboxypeptidase activity"/>
    <property type="evidence" value="ECO:0007669"/>
    <property type="project" value="UniProtKB-KW"/>
</dbReference>
<keyword evidence="3" id="KW-0479">Metal-binding</keyword>
<dbReference type="PRINTS" id="PR00765">
    <property type="entry name" value="CRBOXYPTASEA"/>
</dbReference>
<comment type="similarity">
    <text evidence="2 8">Belongs to the peptidase M14 family.</text>
</comment>
<keyword evidence="6" id="KW-0862">Zinc</keyword>
<name>A0ABY7RUZ4_9FLAO</name>
<sequence length="816" mass="91525">MRKITFLYVLLLLMFFSVHSQTTNLQKAQKYIELKGEVCLVFTAHTEAQVEEISQFLSVGHKVNRETLEIEAYANAESFQQFLSYGLTYTVNQNDNEFSTSDNYDVLAWDTSWDEFPTYNQYVAKMNYFATTYPTLCTLQSIGSTPQGRELLVLKISDNAAVDEAEPEFMYTSSMHGDELTGYPLMIRLIDYLLSNYGSDTEVNNLINSTEIYINPLANPDGTYRNYSNNQPITNPIRANSAGQDLNRNYPDNAAGLHDNGATYQPETKAFMAFEASRDFVLSANFHGGTEVINYPYDNTTSKHVDHDFYEHISNEYAINCQNDSPNNYYNGISGRNAGGNNHPNYMTVEYDSPENPSSPGVTQGSIWYQVYGGRQDYMNFYRHTKEITIELSFVKFVNGSALPDLWTFNKQAFLDYIKQANYGFQGIVSDESGNPVVAEISIAGHDALNSYVFSNEDHGDYYRLIKGGNYNVTYKSPGYVTQTINVNVTDNTKTIQNVTMVASTPLVNANNATINTNESASLSATGSGTINWYQNIDDETPIATGNSYNTPNLTTTTSYFVEDLITKGNVGSTNHSANGSLFEGGSTDRYLIFDSTESVLLKEVTINAGQAGEMEVQLQDESGNMLDSRIIIVESAGLQQIELNFMIPAENNLRLTSTEMSSGFTLFRNNSGTGNNYPYTNGSITIKGNNINDLDYYYFFYDWNLEDLKSARKEVVVTVEDTLGIKENALENVSVYPNPFSNSITIKLPYQSTNSNINIQLYDISGRTILNLTNINFRNGHFRLENTQNISKGSYFLKISDNETNNSIIKQLIKQ</sequence>
<dbReference type="SMART" id="SM00631">
    <property type="entry name" value="Zn_pept"/>
    <property type="match status" value="1"/>
</dbReference>
<evidence type="ECO:0000313" key="11">
    <source>
        <dbReference type="EMBL" id="WCO00587.1"/>
    </source>
</evidence>
<comment type="cofactor">
    <cofactor evidence="1">
        <name>Zn(2+)</name>
        <dbReference type="ChEBI" id="CHEBI:29105"/>
    </cofactor>
</comment>
<evidence type="ECO:0000256" key="6">
    <source>
        <dbReference type="ARBA" id="ARBA00022833"/>
    </source>
</evidence>
<keyword evidence="11" id="KW-0645">Protease</keyword>
<dbReference type="InterPro" id="IPR008969">
    <property type="entry name" value="CarboxyPept-like_regulatory"/>
</dbReference>
<dbReference type="SUPFAM" id="SSF53187">
    <property type="entry name" value="Zn-dependent exopeptidases"/>
    <property type="match status" value="1"/>
</dbReference>
<keyword evidence="5" id="KW-0378">Hydrolase</keyword>
<dbReference type="CDD" id="cd18173">
    <property type="entry name" value="M14_CP_bacteria"/>
    <property type="match status" value="1"/>
</dbReference>
<dbReference type="Gene3D" id="2.60.40.1120">
    <property type="entry name" value="Carboxypeptidase-like, regulatory domain"/>
    <property type="match status" value="1"/>
</dbReference>
<dbReference type="InterPro" id="IPR000834">
    <property type="entry name" value="Peptidase_M14"/>
</dbReference>
<evidence type="ECO:0000259" key="10">
    <source>
        <dbReference type="PROSITE" id="PS52035"/>
    </source>
</evidence>
<evidence type="ECO:0000256" key="7">
    <source>
        <dbReference type="ARBA" id="ARBA00023180"/>
    </source>
</evidence>
<feature type="signal peptide" evidence="9">
    <location>
        <begin position="1"/>
        <end position="20"/>
    </location>
</feature>
<dbReference type="InterPro" id="IPR044023">
    <property type="entry name" value="Ig_7"/>
</dbReference>
<dbReference type="Gene3D" id="3.40.630.10">
    <property type="entry name" value="Zn peptidases"/>
    <property type="match status" value="1"/>
</dbReference>
<organism evidence="11 12">
    <name type="scientific">Psychroserpens ponticola</name>
    <dbReference type="NCBI Taxonomy" id="2932268"/>
    <lineage>
        <taxon>Bacteria</taxon>
        <taxon>Pseudomonadati</taxon>
        <taxon>Bacteroidota</taxon>
        <taxon>Flavobacteriia</taxon>
        <taxon>Flavobacteriales</taxon>
        <taxon>Flavobacteriaceae</taxon>
        <taxon>Psychroserpens</taxon>
    </lineage>
</organism>
<dbReference type="InterPro" id="IPR026444">
    <property type="entry name" value="Secre_tail"/>
</dbReference>
<dbReference type="NCBIfam" id="TIGR04183">
    <property type="entry name" value="Por_Secre_tail"/>
    <property type="match status" value="1"/>
</dbReference>
<dbReference type="SUPFAM" id="SSF49464">
    <property type="entry name" value="Carboxypeptidase regulatory domain-like"/>
    <property type="match status" value="1"/>
</dbReference>
<dbReference type="PROSITE" id="PS00133">
    <property type="entry name" value="CARBOXYPEPT_ZN_2"/>
    <property type="match status" value="1"/>
</dbReference>
<keyword evidence="4 9" id="KW-0732">Signal</keyword>
<reference evidence="11 12" key="1">
    <citation type="submission" date="2023-01" db="EMBL/GenBank/DDBJ databases">
        <title>Psychroserpens ponticola sp. nov., isolated from seawater.</title>
        <authorList>
            <person name="Kristyanto S."/>
            <person name="Jung J."/>
            <person name="Kim J.M."/>
            <person name="Jeon C.O."/>
        </authorList>
    </citation>
    <scope>NUCLEOTIDE SEQUENCE [LARGE SCALE GENOMIC DNA]</scope>
    <source>
        <strain evidence="11 12">MSW6</strain>
    </source>
</reference>
<evidence type="ECO:0000256" key="2">
    <source>
        <dbReference type="ARBA" id="ARBA00005988"/>
    </source>
</evidence>
<evidence type="ECO:0000256" key="1">
    <source>
        <dbReference type="ARBA" id="ARBA00001947"/>
    </source>
</evidence>
<dbReference type="RefSeq" id="WP_249996250.1">
    <property type="nucleotide sequence ID" value="NZ_CP116221.1"/>
</dbReference>
<dbReference type="PANTHER" id="PTHR11532">
    <property type="entry name" value="PROTEASE M14 CARBOXYPEPTIDASE"/>
    <property type="match status" value="1"/>
</dbReference>
<feature type="active site" description="Proton donor/acceptor" evidence="8">
    <location>
        <position position="391"/>
    </location>
</feature>
<protein>
    <submittedName>
        <fullName evidence="11">M14 family zinc carboxypeptidase</fullName>
    </submittedName>
</protein>
<keyword evidence="11" id="KW-0121">Carboxypeptidase</keyword>
<evidence type="ECO:0000313" key="12">
    <source>
        <dbReference type="Proteomes" id="UP001202717"/>
    </source>
</evidence>
<evidence type="ECO:0000256" key="8">
    <source>
        <dbReference type="PROSITE-ProRule" id="PRU01379"/>
    </source>
</evidence>
<dbReference type="EMBL" id="CP116221">
    <property type="protein sequence ID" value="WCO00587.1"/>
    <property type="molecule type" value="Genomic_DNA"/>
</dbReference>
<dbReference type="Pfam" id="PF00246">
    <property type="entry name" value="Peptidase_M14"/>
    <property type="match status" value="1"/>
</dbReference>
<proteinExistence type="inferred from homology"/>
<evidence type="ECO:0000256" key="5">
    <source>
        <dbReference type="ARBA" id="ARBA00022801"/>
    </source>
</evidence>
<dbReference type="InterPro" id="IPR057247">
    <property type="entry name" value="CARBOXYPEPT_ZN_2"/>
</dbReference>